<dbReference type="Proteomes" id="UP001548189">
    <property type="component" value="Unassembled WGS sequence"/>
</dbReference>
<reference evidence="1 2" key="1">
    <citation type="submission" date="2024-06" db="EMBL/GenBank/DDBJ databases">
        <authorList>
            <person name="Li F."/>
        </authorList>
    </citation>
    <scope>NUCLEOTIDE SEQUENCE [LARGE SCALE GENOMIC DNA]</scope>
    <source>
        <strain evidence="1 2">GXAS 311</strain>
    </source>
</reference>
<sequence length="136" mass="15413">MASSSEKKEFHYVEAVRDLTVFKDMLQAHVIKEGPSVYAFLKQEGSDSCEDVKEVQQEMNNIKRVVVGICSNYIAEGFTDDNAMNFLKKWKGMKGDKASEVMSRENSVISILIRRTAAEENGLYVTYEQVGENFNV</sequence>
<proteinExistence type="predicted"/>
<gene>
    <name evidence="1" type="ORF">ABVT43_17620</name>
</gene>
<comment type="caution">
    <text evidence="1">The sequence shown here is derived from an EMBL/GenBank/DDBJ whole genome shotgun (WGS) entry which is preliminary data.</text>
</comment>
<keyword evidence="2" id="KW-1185">Reference proteome</keyword>
<accession>A0ABV2BYH4</accession>
<name>A0ABV2BYH4_9GAMM</name>
<dbReference type="RefSeq" id="WP_353897549.1">
    <property type="nucleotide sequence ID" value="NZ_JBEVCJ010000031.1"/>
</dbReference>
<evidence type="ECO:0000313" key="1">
    <source>
        <dbReference type="EMBL" id="MET1256966.1"/>
    </source>
</evidence>
<dbReference type="EMBL" id="JBEVCJ010000031">
    <property type="protein sequence ID" value="MET1256966.1"/>
    <property type="molecule type" value="Genomic_DNA"/>
</dbReference>
<protein>
    <submittedName>
        <fullName evidence="1">Uncharacterized protein</fullName>
    </submittedName>
</protein>
<organism evidence="1 2">
    <name type="scientific">Aliikangiella maris</name>
    <dbReference type="NCBI Taxonomy" id="3162458"/>
    <lineage>
        <taxon>Bacteria</taxon>
        <taxon>Pseudomonadati</taxon>
        <taxon>Pseudomonadota</taxon>
        <taxon>Gammaproteobacteria</taxon>
        <taxon>Oceanospirillales</taxon>
        <taxon>Pleioneaceae</taxon>
        <taxon>Aliikangiella</taxon>
    </lineage>
</organism>
<evidence type="ECO:0000313" key="2">
    <source>
        <dbReference type="Proteomes" id="UP001548189"/>
    </source>
</evidence>